<keyword evidence="3" id="KW-0804">Transcription</keyword>
<dbReference type="Gene3D" id="1.10.260.40">
    <property type="entry name" value="lambda repressor-like DNA-binding domains"/>
    <property type="match status" value="1"/>
</dbReference>
<evidence type="ECO:0000313" key="6">
    <source>
        <dbReference type="EMBL" id="MBU9726997.1"/>
    </source>
</evidence>
<evidence type="ECO:0000256" key="2">
    <source>
        <dbReference type="ARBA" id="ARBA00023125"/>
    </source>
</evidence>
<comment type="caution">
    <text evidence="6">The sequence shown here is derived from an EMBL/GenBank/DDBJ whole genome shotgun (WGS) entry which is preliminary data.</text>
</comment>
<dbReference type="SUPFAM" id="SSF53822">
    <property type="entry name" value="Periplasmic binding protein-like I"/>
    <property type="match status" value="1"/>
</dbReference>
<evidence type="ECO:0000256" key="3">
    <source>
        <dbReference type="ARBA" id="ARBA00023163"/>
    </source>
</evidence>
<proteinExistence type="predicted"/>
<dbReference type="InterPro" id="IPR001387">
    <property type="entry name" value="Cro/C1-type_HTH"/>
</dbReference>
<evidence type="ECO:0000259" key="4">
    <source>
        <dbReference type="PROSITE" id="PS50932"/>
    </source>
</evidence>
<dbReference type="EMBL" id="JAHQCX010000008">
    <property type="protein sequence ID" value="MBU9726997.1"/>
    <property type="molecule type" value="Genomic_DNA"/>
</dbReference>
<dbReference type="PANTHER" id="PTHR30146">
    <property type="entry name" value="LACI-RELATED TRANSCRIPTIONAL REPRESSOR"/>
    <property type="match status" value="1"/>
</dbReference>
<keyword evidence="2" id="KW-0238">DNA-binding</keyword>
<dbReference type="InterPro" id="IPR028082">
    <property type="entry name" value="Peripla_BP_I"/>
</dbReference>
<dbReference type="SUPFAM" id="SSF47413">
    <property type="entry name" value="lambda repressor-like DNA-binding domains"/>
    <property type="match status" value="1"/>
</dbReference>
<keyword evidence="1" id="KW-0805">Transcription regulation</keyword>
<dbReference type="CDD" id="cd06267">
    <property type="entry name" value="PBP1_LacI_sugar_binding-like"/>
    <property type="match status" value="1"/>
</dbReference>
<dbReference type="Gene3D" id="3.40.50.2300">
    <property type="match status" value="2"/>
</dbReference>
<dbReference type="SMART" id="SM00354">
    <property type="entry name" value="HTH_LACI"/>
    <property type="match status" value="1"/>
</dbReference>
<evidence type="ECO:0000313" key="7">
    <source>
        <dbReference type="Proteomes" id="UP001314681"/>
    </source>
</evidence>
<name>A0ABS6K921_9FIRM</name>
<keyword evidence="7" id="KW-1185">Reference proteome</keyword>
<dbReference type="InterPro" id="IPR010982">
    <property type="entry name" value="Lambda_DNA-bd_dom_sf"/>
</dbReference>
<dbReference type="InterPro" id="IPR000843">
    <property type="entry name" value="HTH_LacI"/>
</dbReference>
<sequence>MVTILKVTRADVAKLAGVSSATVSNVLNENNKVKEETAVRVRAAIKELDYRPDMIARSMVMKKTMQIGIVLENISNPFFGDIVRGFESAANEKGYFVNICTGFNKLDDYFDNFIIRRLDGVFVTAIPYKFKIEKLYHLVDKGIKVIVSGNVGADFRKVSSIENNHIEAMHIAMQYLYDLGHRDIAYLSGLGRNLPYDLRSIGYREMVEKLHLPCKDSLLFDGKFPYSTDMMDGYHYANELLDSGREFTAVICVNDLMALGAMKALKARGLRIPEDVSVMGFDGIAYGQYWEPILTSMSMDKIQFGKKAFELLYTNMSRGSTGYFQNDLELMEGQSTAKCR</sequence>
<organism evidence="6 7">
    <name type="scientific">Diplocloster modestus</name>
    <dbReference type="NCBI Taxonomy" id="2850322"/>
    <lineage>
        <taxon>Bacteria</taxon>
        <taxon>Bacillati</taxon>
        <taxon>Bacillota</taxon>
        <taxon>Clostridia</taxon>
        <taxon>Lachnospirales</taxon>
        <taxon>Lachnospiraceae</taxon>
        <taxon>Diplocloster</taxon>
    </lineage>
</organism>
<dbReference type="PROSITE" id="PS50932">
    <property type="entry name" value="HTH_LACI_2"/>
    <property type="match status" value="1"/>
</dbReference>
<dbReference type="PANTHER" id="PTHR30146:SF109">
    <property type="entry name" value="HTH-TYPE TRANSCRIPTIONAL REGULATOR GALS"/>
    <property type="match status" value="1"/>
</dbReference>
<evidence type="ECO:0000256" key="1">
    <source>
        <dbReference type="ARBA" id="ARBA00023015"/>
    </source>
</evidence>
<dbReference type="CDD" id="cd01392">
    <property type="entry name" value="HTH_LacI"/>
    <property type="match status" value="1"/>
</dbReference>
<accession>A0ABS6K921</accession>
<evidence type="ECO:0000259" key="5">
    <source>
        <dbReference type="PROSITE" id="PS50943"/>
    </source>
</evidence>
<dbReference type="InterPro" id="IPR001761">
    <property type="entry name" value="Peripla_BP/Lac1_sug-bd_dom"/>
</dbReference>
<feature type="domain" description="HTH cro/C1-type" evidence="5">
    <location>
        <begin position="5"/>
        <end position="51"/>
    </location>
</feature>
<gene>
    <name evidence="6" type="ORF">KTH90_13320</name>
</gene>
<dbReference type="Proteomes" id="UP001314681">
    <property type="component" value="Unassembled WGS sequence"/>
</dbReference>
<reference evidence="6 7" key="1">
    <citation type="submission" date="2021-06" db="EMBL/GenBank/DDBJ databases">
        <title>Description of novel taxa of the family Lachnospiraceae.</title>
        <authorList>
            <person name="Chaplin A.V."/>
            <person name="Sokolova S.R."/>
            <person name="Pikina A.P."/>
            <person name="Korzhanova M."/>
            <person name="Belova V."/>
            <person name="Korostin D."/>
            <person name="Efimov B.A."/>
        </authorList>
    </citation>
    <scope>NUCLEOTIDE SEQUENCE [LARGE SCALE GENOMIC DNA]</scope>
    <source>
        <strain evidence="6 7">ASD4241</strain>
    </source>
</reference>
<dbReference type="Pfam" id="PF00532">
    <property type="entry name" value="Peripla_BP_1"/>
    <property type="match status" value="1"/>
</dbReference>
<dbReference type="Pfam" id="PF00356">
    <property type="entry name" value="LacI"/>
    <property type="match status" value="1"/>
</dbReference>
<protein>
    <submittedName>
        <fullName evidence="6">LacI family transcriptional regulator</fullName>
    </submittedName>
</protein>
<feature type="domain" description="HTH lacI-type" evidence="4">
    <location>
        <begin position="7"/>
        <end position="61"/>
    </location>
</feature>
<dbReference type="RefSeq" id="WP_158355184.1">
    <property type="nucleotide sequence ID" value="NZ_JAHQCX010000008.1"/>
</dbReference>
<dbReference type="PROSITE" id="PS50943">
    <property type="entry name" value="HTH_CROC1"/>
    <property type="match status" value="1"/>
</dbReference>